<gene>
    <name evidence="1" type="ORF">BET10_17215</name>
</gene>
<sequence length="97" mass="11200">MSYELLNCFMLSVFLFYISRLRSEVKALSKITRSQLQALMNSSGIEFPNEQLFDTQFKYRVSNGLIADPRKYVVDKTGCTEEQADVFITRLLSDNSK</sequence>
<name>A0A1S1MT84_9GAMM</name>
<dbReference type="RefSeq" id="WP_070986478.1">
    <property type="nucleotide sequence ID" value="NZ_MKJU01000028.1"/>
</dbReference>
<dbReference type="Proteomes" id="UP000179786">
    <property type="component" value="Unassembled WGS sequence"/>
</dbReference>
<dbReference type="EMBL" id="MKJU01000028">
    <property type="protein sequence ID" value="OHU89851.1"/>
    <property type="molecule type" value="Genomic_DNA"/>
</dbReference>
<accession>A0A1S1MT84</accession>
<comment type="caution">
    <text evidence="1">The sequence shown here is derived from an EMBL/GenBank/DDBJ whole genome shotgun (WGS) entry which is preliminary data.</text>
</comment>
<keyword evidence="2" id="KW-1185">Reference proteome</keyword>
<organism evidence="1 2">
    <name type="scientific">Pseudoalteromonas amylolytica</name>
    <dbReference type="NCBI Taxonomy" id="1859457"/>
    <lineage>
        <taxon>Bacteria</taxon>
        <taxon>Pseudomonadati</taxon>
        <taxon>Pseudomonadota</taxon>
        <taxon>Gammaproteobacteria</taxon>
        <taxon>Alteromonadales</taxon>
        <taxon>Pseudoalteromonadaceae</taxon>
        <taxon>Pseudoalteromonas</taxon>
    </lineage>
</organism>
<dbReference type="OrthoDB" id="6291984at2"/>
<proteinExistence type="predicted"/>
<evidence type="ECO:0000313" key="1">
    <source>
        <dbReference type="EMBL" id="OHU89851.1"/>
    </source>
</evidence>
<dbReference type="AlphaFoldDB" id="A0A1S1MT84"/>
<protein>
    <submittedName>
        <fullName evidence="1">Uncharacterized protein</fullName>
    </submittedName>
</protein>
<reference evidence="1 2" key="1">
    <citation type="submission" date="2016-09" db="EMBL/GenBank/DDBJ databases">
        <title>Pseudoalteromonas amylolytica sp. nov., isolated from the surface seawater.</title>
        <authorList>
            <person name="Wu Y.-H."/>
            <person name="Cheng H."/>
            <person name="Jin X.-B."/>
            <person name="Wang C.-S."/>
            <person name="Xu X.-W."/>
        </authorList>
    </citation>
    <scope>NUCLEOTIDE SEQUENCE [LARGE SCALE GENOMIC DNA]</scope>
    <source>
        <strain evidence="1 2">JW1</strain>
    </source>
</reference>
<evidence type="ECO:0000313" key="2">
    <source>
        <dbReference type="Proteomes" id="UP000179786"/>
    </source>
</evidence>